<dbReference type="GeneID" id="81604982"/>
<keyword evidence="2" id="KW-1185">Reference proteome</keyword>
<dbReference type="Proteomes" id="UP001213681">
    <property type="component" value="Unassembled WGS sequence"/>
</dbReference>
<dbReference type="EMBL" id="JAPVEA010000009">
    <property type="protein sequence ID" value="KAJ5432201.1"/>
    <property type="molecule type" value="Genomic_DNA"/>
</dbReference>
<organism evidence="1 2">
    <name type="scientific">Penicillium daleae</name>
    <dbReference type="NCBI Taxonomy" id="63821"/>
    <lineage>
        <taxon>Eukaryota</taxon>
        <taxon>Fungi</taxon>
        <taxon>Dikarya</taxon>
        <taxon>Ascomycota</taxon>
        <taxon>Pezizomycotina</taxon>
        <taxon>Eurotiomycetes</taxon>
        <taxon>Eurotiomycetidae</taxon>
        <taxon>Eurotiales</taxon>
        <taxon>Aspergillaceae</taxon>
        <taxon>Penicillium</taxon>
    </lineage>
</organism>
<dbReference type="AlphaFoldDB" id="A0AAD6BRB0"/>
<dbReference type="RefSeq" id="XP_056759493.1">
    <property type="nucleotide sequence ID" value="XM_056914739.1"/>
</dbReference>
<name>A0AAD6BRB0_9EURO</name>
<proteinExistence type="predicted"/>
<protein>
    <submittedName>
        <fullName evidence="1">Uncharacterized protein</fullName>
    </submittedName>
</protein>
<gene>
    <name evidence="1" type="ORF">N7458_011357</name>
</gene>
<evidence type="ECO:0000313" key="2">
    <source>
        <dbReference type="Proteomes" id="UP001213681"/>
    </source>
</evidence>
<evidence type="ECO:0000313" key="1">
    <source>
        <dbReference type="EMBL" id="KAJ5432201.1"/>
    </source>
</evidence>
<reference evidence="1" key="2">
    <citation type="journal article" date="2023" name="IMA Fungus">
        <title>Comparative genomic study of the Penicillium genus elucidates a diverse pangenome and 15 lateral gene transfer events.</title>
        <authorList>
            <person name="Petersen C."/>
            <person name="Sorensen T."/>
            <person name="Nielsen M.R."/>
            <person name="Sondergaard T.E."/>
            <person name="Sorensen J.L."/>
            <person name="Fitzpatrick D.A."/>
            <person name="Frisvad J.C."/>
            <person name="Nielsen K.L."/>
        </authorList>
    </citation>
    <scope>NUCLEOTIDE SEQUENCE</scope>
    <source>
        <strain evidence="1">IBT 16125</strain>
    </source>
</reference>
<reference evidence="1" key="1">
    <citation type="submission" date="2022-12" db="EMBL/GenBank/DDBJ databases">
        <authorList>
            <person name="Petersen C."/>
        </authorList>
    </citation>
    <scope>NUCLEOTIDE SEQUENCE</scope>
    <source>
        <strain evidence="1">IBT 16125</strain>
    </source>
</reference>
<accession>A0AAD6BRB0</accession>
<comment type="caution">
    <text evidence="1">The sequence shown here is derived from an EMBL/GenBank/DDBJ whole genome shotgun (WGS) entry which is preliminary data.</text>
</comment>
<sequence>MKVVELYVIHDELYGIRTCCYLDLTTTQNSKPPIITRVYHESWEVAFETGNFTDSEIEGRLHCTELQNLPLWFNLTHRIVAWYWAPDLGIRVDGHDERQPEIMSYFLWHVAQARSALILARRLYTFKYLDGPGCAAFLDEDNLSAISRWKNWLVCIKIVPMHLTPDEAFKSNLFGLTGEEPIQLVDPSDTKRLRRFQQHSNTEDQEAQDFFIIIKDSSKLQTELESGNKGSRPHGYGGTGLSCADAANIRRPGGVIVRRTFGLALVLM</sequence>